<dbReference type="Proteomes" id="UP000266673">
    <property type="component" value="Unassembled WGS sequence"/>
</dbReference>
<keyword evidence="7" id="KW-1185">Reference proteome</keyword>
<feature type="coiled-coil region" evidence="4">
    <location>
        <begin position="147"/>
        <end position="174"/>
    </location>
</feature>
<sequence>MIIIYFFLKIEEAEKLLKKRQELEKKVLSRKDIEKMTINSSDNSNSDNIISEKSSKTAEKFRLEGNELYNKQKYNESLEKYMKAFELNQNDILVNSNCAQVYLKLGKLDEALIHAETCIRLDSKWAKGCVLLEKKNFLDSIAAFQLAKRYGAKESDLEKKIEFANKQIKQQSKIVSNNTFRDSLSRFKLSSFTIAALLVVLISIFVWFFVDISTLNSLKNFFSRLLYSYFGDLW</sequence>
<evidence type="ECO:0000256" key="1">
    <source>
        <dbReference type="ARBA" id="ARBA00022737"/>
    </source>
</evidence>
<dbReference type="InterPro" id="IPR047150">
    <property type="entry name" value="SGT"/>
</dbReference>
<dbReference type="Gene3D" id="1.25.40.10">
    <property type="entry name" value="Tetratricopeptide repeat domain"/>
    <property type="match status" value="1"/>
</dbReference>
<comment type="caution">
    <text evidence="6">The sequence shown here is derived from an EMBL/GenBank/DDBJ whole genome shotgun (WGS) entry which is preliminary data.</text>
</comment>
<dbReference type="SUPFAM" id="SSF48452">
    <property type="entry name" value="TPR-like"/>
    <property type="match status" value="1"/>
</dbReference>
<dbReference type="GO" id="GO:0006620">
    <property type="term" value="P:post-translational protein targeting to endoplasmic reticulum membrane"/>
    <property type="evidence" value="ECO:0007669"/>
    <property type="project" value="TreeGrafter"/>
</dbReference>
<evidence type="ECO:0000256" key="3">
    <source>
        <dbReference type="PROSITE-ProRule" id="PRU00339"/>
    </source>
</evidence>
<keyword evidence="1" id="KW-0677">Repeat</keyword>
<dbReference type="GO" id="GO:0060090">
    <property type="term" value="F:molecular adaptor activity"/>
    <property type="evidence" value="ECO:0007669"/>
    <property type="project" value="TreeGrafter"/>
</dbReference>
<keyword evidence="4" id="KW-0175">Coiled coil</keyword>
<accession>A0A397V5R7</accession>
<dbReference type="GO" id="GO:0016020">
    <property type="term" value="C:membrane"/>
    <property type="evidence" value="ECO:0007669"/>
    <property type="project" value="TreeGrafter"/>
</dbReference>
<feature type="repeat" description="TPR" evidence="3">
    <location>
        <begin position="58"/>
        <end position="91"/>
    </location>
</feature>
<dbReference type="OrthoDB" id="2423701at2759"/>
<keyword evidence="5" id="KW-0812">Transmembrane</keyword>
<evidence type="ECO:0000256" key="4">
    <source>
        <dbReference type="SAM" id="Coils"/>
    </source>
</evidence>
<reference evidence="6 7" key="1">
    <citation type="submission" date="2018-06" db="EMBL/GenBank/DDBJ databases">
        <title>Comparative genomics reveals the genomic features of Rhizophagus irregularis, R. cerebriforme, R. diaphanum and Gigaspora rosea, and their symbiotic lifestyle signature.</title>
        <authorList>
            <person name="Morin E."/>
            <person name="San Clemente H."/>
            <person name="Chen E.C.H."/>
            <person name="De La Providencia I."/>
            <person name="Hainaut M."/>
            <person name="Kuo A."/>
            <person name="Kohler A."/>
            <person name="Murat C."/>
            <person name="Tang N."/>
            <person name="Roy S."/>
            <person name="Loubradou J."/>
            <person name="Henrissat B."/>
            <person name="Grigoriev I.V."/>
            <person name="Corradi N."/>
            <person name="Roux C."/>
            <person name="Martin F.M."/>
        </authorList>
    </citation>
    <scope>NUCLEOTIDE SEQUENCE [LARGE SCALE GENOMIC DNA]</scope>
    <source>
        <strain evidence="6 7">DAOM 194757</strain>
    </source>
</reference>
<keyword evidence="5" id="KW-1133">Transmembrane helix</keyword>
<gene>
    <name evidence="6" type="ORF">C2G38_1491078</name>
</gene>
<dbReference type="AlphaFoldDB" id="A0A397V5R7"/>
<dbReference type="SMART" id="SM00028">
    <property type="entry name" value="TPR"/>
    <property type="match status" value="2"/>
</dbReference>
<organism evidence="6 7">
    <name type="scientific">Gigaspora rosea</name>
    <dbReference type="NCBI Taxonomy" id="44941"/>
    <lineage>
        <taxon>Eukaryota</taxon>
        <taxon>Fungi</taxon>
        <taxon>Fungi incertae sedis</taxon>
        <taxon>Mucoromycota</taxon>
        <taxon>Glomeromycotina</taxon>
        <taxon>Glomeromycetes</taxon>
        <taxon>Diversisporales</taxon>
        <taxon>Gigasporaceae</taxon>
        <taxon>Gigaspora</taxon>
    </lineage>
</organism>
<evidence type="ECO:0000313" key="6">
    <source>
        <dbReference type="EMBL" id="RIB16667.1"/>
    </source>
</evidence>
<proteinExistence type="predicted"/>
<protein>
    <submittedName>
        <fullName evidence="6">Uncharacterized protein</fullName>
    </submittedName>
</protein>
<dbReference type="STRING" id="44941.A0A397V5R7"/>
<keyword evidence="5" id="KW-0472">Membrane</keyword>
<evidence type="ECO:0000313" key="7">
    <source>
        <dbReference type="Proteomes" id="UP000266673"/>
    </source>
</evidence>
<dbReference type="InterPro" id="IPR019734">
    <property type="entry name" value="TPR_rpt"/>
</dbReference>
<name>A0A397V5R7_9GLOM</name>
<dbReference type="InterPro" id="IPR011990">
    <property type="entry name" value="TPR-like_helical_dom_sf"/>
</dbReference>
<keyword evidence="2 3" id="KW-0802">TPR repeat</keyword>
<feature type="transmembrane region" description="Helical" evidence="5">
    <location>
        <begin position="189"/>
        <end position="210"/>
    </location>
</feature>
<dbReference type="PANTHER" id="PTHR45831">
    <property type="entry name" value="LD24721P"/>
    <property type="match status" value="1"/>
</dbReference>
<dbReference type="Pfam" id="PF13414">
    <property type="entry name" value="TPR_11"/>
    <property type="match status" value="1"/>
</dbReference>
<evidence type="ECO:0000256" key="5">
    <source>
        <dbReference type="SAM" id="Phobius"/>
    </source>
</evidence>
<evidence type="ECO:0000256" key="2">
    <source>
        <dbReference type="ARBA" id="ARBA00022803"/>
    </source>
</evidence>
<dbReference type="PANTHER" id="PTHR45831:SF2">
    <property type="entry name" value="LD24721P"/>
    <property type="match status" value="1"/>
</dbReference>
<dbReference type="EMBL" id="QKWP01000658">
    <property type="protein sequence ID" value="RIB16667.1"/>
    <property type="molecule type" value="Genomic_DNA"/>
</dbReference>
<dbReference type="GO" id="GO:0072380">
    <property type="term" value="C:TRC complex"/>
    <property type="evidence" value="ECO:0007669"/>
    <property type="project" value="TreeGrafter"/>
</dbReference>
<dbReference type="PROSITE" id="PS50005">
    <property type="entry name" value="TPR"/>
    <property type="match status" value="1"/>
</dbReference>